<proteinExistence type="predicted"/>
<keyword evidence="3" id="KW-1185">Reference proteome</keyword>
<feature type="compositionally biased region" description="Low complexity" evidence="1">
    <location>
        <begin position="1"/>
        <end position="16"/>
    </location>
</feature>
<organism evidence="2 3">
    <name type="scientific">Trifolium medium</name>
    <dbReference type="NCBI Taxonomy" id="97028"/>
    <lineage>
        <taxon>Eukaryota</taxon>
        <taxon>Viridiplantae</taxon>
        <taxon>Streptophyta</taxon>
        <taxon>Embryophyta</taxon>
        <taxon>Tracheophyta</taxon>
        <taxon>Spermatophyta</taxon>
        <taxon>Magnoliopsida</taxon>
        <taxon>eudicotyledons</taxon>
        <taxon>Gunneridae</taxon>
        <taxon>Pentapetalae</taxon>
        <taxon>rosids</taxon>
        <taxon>fabids</taxon>
        <taxon>Fabales</taxon>
        <taxon>Fabaceae</taxon>
        <taxon>Papilionoideae</taxon>
        <taxon>50 kb inversion clade</taxon>
        <taxon>NPAAA clade</taxon>
        <taxon>Hologalegina</taxon>
        <taxon>IRL clade</taxon>
        <taxon>Trifolieae</taxon>
        <taxon>Trifolium</taxon>
    </lineage>
</organism>
<feature type="non-terminal residue" evidence="2">
    <location>
        <position position="1"/>
    </location>
</feature>
<reference evidence="2 3" key="1">
    <citation type="journal article" date="2018" name="Front. Plant Sci.">
        <title>Red Clover (Trifolium pratense) and Zigzag Clover (T. medium) - A Picture of Genomic Similarities and Differences.</title>
        <authorList>
            <person name="Dluhosova J."/>
            <person name="Istvanek J."/>
            <person name="Nedelnik J."/>
            <person name="Repkova J."/>
        </authorList>
    </citation>
    <scope>NUCLEOTIDE SEQUENCE [LARGE SCALE GENOMIC DNA]</scope>
    <source>
        <strain evidence="3">cv. 10/8</strain>
        <tissue evidence="2">Leaf</tissue>
    </source>
</reference>
<evidence type="ECO:0000313" key="2">
    <source>
        <dbReference type="EMBL" id="MCI95963.1"/>
    </source>
</evidence>
<comment type="caution">
    <text evidence="2">The sequence shown here is derived from an EMBL/GenBank/DDBJ whole genome shotgun (WGS) entry which is preliminary data.</text>
</comment>
<name>A0A392W872_9FABA</name>
<feature type="region of interest" description="Disordered" evidence="1">
    <location>
        <begin position="1"/>
        <end position="46"/>
    </location>
</feature>
<protein>
    <submittedName>
        <fullName evidence="2">Uncharacterized protein</fullName>
    </submittedName>
</protein>
<dbReference type="Proteomes" id="UP000265520">
    <property type="component" value="Unassembled WGS sequence"/>
</dbReference>
<dbReference type="AlphaFoldDB" id="A0A392W872"/>
<accession>A0A392W872</accession>
<sequence length="46" mass="5033">RRGRGIIPPRYPGVRGPEARTVPSLGAAGPPRTRRSIRTQPPFLIT</sequence>
<evidence type="ECO:0000313" key="3">
    <source>
        <dbReference type="Proteomes" id="UP000265520"/>
    </source>
</evidence>
<dbReference type="EMBL" id="LXQA011401604">
    <property type="protein sequence ID" value="MCI95963.1"/>
    <property type="molecule type" value="Genomic_DNA"/>
</dbReference>
<evidence type="ECO:0000256" key="1">
    <source>
        <dbReference type="SAM" id="MobiDB-lite"/>
    </source>
</evidence>